<sequence length="135" mass="14728">MPEPPKSHSFLRGVVNSIAAVAGVSANGCGQMTELDALLSENQTSSSNVPNQVRGAARSILLPQQQYLNSIESGTSKTVTAGQAAREAMQNLAERSERLNAVSDATERLQHNAMNIQNRSAKLLEKYEKKKWYQL</sequence>
<keyword evidence="2" id="KW-1185">Reference proteome</keyword>
<proteinExistence type="predicted"/>
<organism evidence="1 2">
    <name type="scientific">Meloidogyne graminicola</name>
    <dbReference type="NCBI Taxonomy" id="189291"/>
    <lineage>
        <taxon>Eukaryota</taxon>
        <taxon>Metazoa</taxon>
        <taxon>Ecdysozoa</taxon>
        <taxon>Nematoda</taxon>
        <taxon>Chromadorea</taxon>
        <taxon>Rhabditida</taxon>
        <taxon>Tylenchina</taxon>
        <taxon>Tylenchomorpha</taxon>
        <taxon>Tylenchoidea</taxon>
        <taxon>Meloidogynidae</taxon>
        <taxon>Meloidogyninae</taxon>
        <taxon>Meloidogyne</taxon>
    </lineage>
</organism>
<dbReference type="Proteomes" id="UP000605970">
    <property type="component" value="Unassembled WGS sequence"/>
</dbReference>
<evidence type="ECO:0000313" key="1">
    <source>
        <dbReference type="EMBL" id="KAF7635287.1"/>
    </source>
</evidence>
<dbReference type="Gene3D" id="1.20.5.110">
    <property type="match status" value="1"/>
</dbReference>
<evidence type="ECO:0000313" key="2">
    <source>
        <dbReference type="Proteomes" id="UP000605970"/>
    </source>
</evidence>
<accession>A0A8S9ZP18</accession>
<protein>
    <submittedName>
        <fullName evidence="1">Uncharacterized protein</fullName>
    </submittedName>
</protein>
<dbReference type="SUPFAM" id="SSF58038">
    <property type="entry name" value="SNARE fusion complex"/>
    <property type="match status" value="1"/>
</dbReference>
<reference evidence="1" key="1">
    <citation type="journal article" date="2020" name="Ecol. Evol.">
        <title>Genome structure and content of the rice root-knot nematode (Meloidogyne graminicola).</title>
        <authorList>
            <person name="Phan N.T."/>
            <person name="Danchin E.G.J."/>
            <person name="Klopp C."/>
            <person name="Perfus-Barbeoch L."/>
            <person name="Kozlowski D.K."/>
            <person name="Koutsovoulos G.D."/>
            <person name="Lopez-Roques C."/>
            <person name="Bouchez O."/>
            <person name="Zahm M."/>
            <person name="Besnard G."/>
            <person name="Bellafiore S."/>
        </authorList>
    </citation>
    <scope>NUCLEOTIDE SEQUENCE</scope>
    <source>
        <strain evidence="1">VN-18</strain>
    </source>
</reference>
<dbReference type="EMBL" id="JABEBT010000044">
    <property type="protein sequence ID" value="KAF7635287.1"/>
    <property type="molecule type" value="Genomic_DNA"/>
</dbReference>
<gene>
    <name evidence="1" type="ORF">Mgra_00005256</name>
</gene>
<comment type="caution">
    <text evidence="1">The sequence shown here is derived from an EMBL/GenBank/DDBJ whole genome shotgun (WGS) entry which is preliminary data.</text>
</comment>
<dbReference type="OrthoDB" id="19944at2759"/>
<dbReference type="AlphaFoldDB" id="A0A8S9ZP18"/>
<name>A0A8S9ZP18_9BILA</name>